<dbReference type="SMART" id="SM00352">
    <property type="entry name" value="POU"/>
    <property type="match status" value="1"/>
</dbReference>
<dbReference type="InterPro" id="IPR000327">
    <property type="entry name" value="POU_dom"/>
</dbReference>
<dbReference type="OrthoDB" id="6358449at2759"/>
<dbReference type="InterPro" id="IPR013847">
    <property type="entry name" value="POU"/>
</dbReference>
<dbReference type="InterPro" id="IPR050255">
    <property type="entry name" value="POU_domain_TF"/>
</dbReference>
<dbReference type="Gene3D" id="1.10.10.60">
    <property type="entry name" value="Homeodomain-like"/>
    <property type="match status" value="1"/>
</dbReference>
<evidence type="ECO:0000313" key="8">
    <source>
        <dbReference type="WBParaSite" id="GPUH_0000097601-mRNA-1"/>
    </source>
</evidence>
<dbReference type="GO" id="GO:0000978">
    <property type="term" value="F:RNA polymerase II cis-regulatory region sequence-specific DNA binding"/>
    <property type="evidence" value="ECO:0007669"/>
    <property type="project" value="TreeGrafter"/>
</dbReference>
<evidence type="ECO:0000256" key="3">
    <source>
        <dbReference type="ARBA" id="ARBA00023155"/>
    </source>
</evidence>
<dbReference type="PRINTS" id="PR00028">
    <property type="entry name" value="POUDOMAIN"/>
</dbReference>
<accession>A0A183CWY5</accession>
<sequence length="175" mass="19652">MDNLDSFSQRLKKHRRVNGLTQADVCNELKTLYGVDVSQTTLSRFESNELSYTNMLKLWEPLKKWLYDTESAVDLCTQHPSATSDEELPTASVAGENTSLTYFTNAPKRRRRTNLALYRNKLESYFNADPHPTDELINKIAASIGLEICVTFLSCSSSVVQQSPSKAPKRSGKAV</sequence>
<dbReference type="Pfam" id="PF00157">
    <property type="entry name" value="Pou"/>
    <property type="match status" value="1"/>
</dbReference>
<dbReference type="CDD" id="cd00086">
    <property type="entry name" value="homeodomain"/>
    <property type="match status" value="1"/>
</dbReference>
<reference evidence="6 7" key="2">
    <citation type="submission" date="2018-11" db="EMBL/GenBank/DDBJ databases">
        <authorList>
            <consortium name="Pathogen Informatics"/>
        </authorList>
    </citation>
    <scope>NUCLEOTIDE SEQUENCE [LARGE SCALE GENOMIC DNA]</scope>
</reference>
<keyword evidence="3" id="KW-0371">Homeobox</keyword>
<dbReference type="WBParaSite" id="GPUH_0000097601-mRNA-1">
    <property type="protein sequence ID" value="GPUH_0000097601-mRNA-1"/>
    <property type="gene ID" value="GPUH_0000097601"/>
</dbReference>
<comment type="subcellular location">
    <subcellularLocation>
        <location evidence="1">Nucleus</location>
    </subcellularLocation>
</comment>
<dbReference type="PANTHER" id="PTHR11636">
    <property type="entry name" value="POU DOMAIN"/>
    <property type="match status" value="1"/>
</dbReference>
<dbReference type="Gene3D" id="1.10.260.40">
    <property type="entry name" value="lambda repressor-like DNA-binding domains"/>
    <property type="match status" value="1"/>
</dbReference>
<keyword evidence="2" id="KW-0238">DNA-binding</keyword>
<dbReference type="EMBL" id="UYRT01001053">
    <property type="protein sequence ID" value="VDK29147.1"/>
    <property type="molecule type" value="Genomic_DNA"/>
</dbReference>
<dbReference type="Proteomes" id="UP000271098">
    <property type="component" value="Unassembled WGS sequence"/>
</dbReference>
<dbReference type="GO" id="GO:0005634">
    <property type="term" value="C:nucleus"/>
    <property type="evidence" value="ECO:0007669"/>
    <property type="project" value="UniProtKB-SubCell"/>
</dbReference>
<dbReference type="CDD" id="cd00093">
    <property type="entry name" value="HTH_XRE"/>
    <property type="match status" value="1"/>
</dbReference>
<dbReference type="InterPro" id="IPR010982">
    <property type="entry name" value="Lambda_DNA-bd_dom_sf"/>
</dbReference>
<evidence type="ECO:0000256" key="1">
    <source>
        <dbReference type="ARBA" id="ARBA00004123"/>
    </source>
</evidence>
<dbReference type="PANTHER" id="PTHR11636:SF137">
    <property type="entry name" value="HOMEOBOX PROTEIN CEH-18"/>
    <property type="match status" value="1"/>
</dbReference>
<dbReference type="PROSITE" id="PS51179">
    <property type="entry name" value="POU_3"/>
    <property type="match status" value="1"/>
</dbReference>
<proteinExistence type="predicted"/>
<dbReference type="InterPro" id="IPR001356">
    <property type="entry name" value="HD"/>
</dbReference>
<evidence type="ECO:0000259" key="5">
    <source>
        <dbReference type="PROSITE" id="PS51179"/>
    </source>
</evidence>
<protein>
    <submittedName>
        <fullName evidence="8">POU-specific domain-containing protein</fullName>
    </submittedName>
</protein>
<evidence type="ECO:0000256" key="2">
    <source>
        <dbReference type="ARBA" id="ARBA00023125"/>
    </source>
</evidence>
<evidence type="ECO:0000313" key="6">
    <source>
        <dbReference type="EMBL" id="VDK29147.1"/>
    </source>
</evidence>
<keyword evidence="7" id="KW-1185">Reference proteome</keyword>
<evidence type="ECO:0000313" key="7">
    <source>
        <dbReference type="Proteomes" id="UP000271098"/>
    </source>
</evidence>
<dbReference type="AlphaFoldDB" id="A0A183CWY5"/>
<dbReference type="SUPFAM" id="SSF47413">
    <property type="entry name" value="lambda repressor-like DNA-binding domains"/>
    <property type="match status" value="1"/>
</dbReference>
<organism evidence="8">
    <name type="scientific">Gongylonema pulchrum</name>
    <dbReference type="NCBI Taxonomy" id="637853"/>
    <lineage>
        <taxon>Eukaryota</taxon>
        <taxon>Metazoa</taxon>
        <taxon>Ecdysozoa</taxon>
        <taxon>Nematoda</taxon>
        <taxon>Chromadorea</taxon>
        <taxon>Rhabditida</taxon>
        <taxon>Spirurina</taxon>
        <taxon>Spiruromorpha</taxon>
        <taxon>Spiruroidea</taxon>
        <taxon>Gongylonematidae</taxon>
        <taxon>Gongylonema</taxon>
    </lineage>
</organism>
<gene>
    <name evidence="6" type="ORF">GPUH_LOCUS976</name>
</gene>
<dbReference type="InterPro" id="IPR001387">
    <property type="entry name" value="Cro/C1-type_HTH"/>
</dbReference>
<reference evidence="8" key="1">
    <citation type="submission" date="2016-06" db="UniProtKB">
        <authorList>
            <consortium name="WormBaseParasite"/>
        </authorList>
    </citation>
    <scope>IDENTIFICATION</scope>
</reference>
<name>A0A183CWY5_9BILA</name>
<dbReference type="GO" id="GO:0000981">
    <property type="term" value="F:DNA-binding transcription factor activity, RNA polymerase II-specific"/>
    <property type="evidence" value="ECO:0007669"/>
    <property type="project" value="TreeGrafter"/>
</dbReference>
<keyword evidence="4" id="KW-0539">Nucleus</keyword>
<evidence type="ECO:0000256" key="4">
    <source>
        <dbReference type="ARBA" id="ARBA00023242"/>
    </source>
</evidence>
<feature type="domain" description="POU-specific" evidence="5">
    <location>
        <begin position="1"/>
        <end position="70"/>
    </location>
</feature>